<dbReference type="RefSeq" id="WP_209971051.1">
    <property type="nucleotide sequence ID" value="NZ_JAGGLB010000004.1"/>
</dbReference>
<name>A0ABS4IUM1_9BACL</name>
<evidence type="ECO:0000256" key="3">
    <source>
        <dbReference type="ARBA" id="ARBA00013368"/>
    </source>
</evidence>
<comment type="subunit">
    <text evidence="2">Heterodimer of SbcC and SbcD.</text>
</comment>
<keyword evidence="6" id="KW-0269">Exonuclease</keyword>
<gene>
    <name evidence="6" type="ORF">J2Z66_001867</name>
</gene>
<dbReference type="EMBL" id="JAGGLB010000004">
    <property type="protein sequence ID" value="MBP1990269.1"/>
    <property type="molecule type" value="Genomic_DNA"/>
</dbReference>
<dbReference type="Pfam" id="PF13558">
    <property type="entry name" value="SbcC_Walker_B"/>
    <property type="match status" value="1"/>
</dbReference>
<feature type="coiled-coil region" evidence="4">
    <location>
        <begin position="720"/>
        <end position="849"/>
    </location>
</feature>
<evidence type="ECO:0000256" key="1">
    <source>
        <dbReference type="ARBA" id="ARBA00006930"/>
    </source>
</evidence>
<keyword evidence="7" id="KW-1185">Reference proteome</keyword>
<dbReference type="InterPro" id="IPR027417">
    <property type="entry name" value="P-loop_NTPase"/>
</dbReference>
<feature type="coiled-coil region" evidence="4">
    <location>
        <begin position="328"/>
        <end position="444"/>
    </location>
</feature>
<reference evidence="6 7" key="1">
    <citation type="submission" date="2021-03" db="EMBL/GenBank/DDBJ databases">
        <title>Genomic Encyclopedia of Type Strains, Phase IV (KMG-IV): sequencing the most valuable type-strain genomes for metagenomic binning, comparative biology and taxonomic classification.</title>
        <authorList>
            <person name="Goeker M."/>
        </authorList>
    </citation>
    <scope>NUCLEOTIDE SEQUENCE [LARGE SCALE GENOMIC DNA]</scope>
    <source>
        <strain evidence="6 7">DSM 26048</strain>
    </source>
</reference>
<dbReference type="GO" id="GO:0004527">
    <property type="term" value="F:exonuclease activity"/>
    <property type="evidence" value="ECO:0007669"/>
    <property type="project" value="UniProtKB-KW"/>
</dbReference>
<keyword evidence="6" id="KW-0378">Hydrolase</keyword>
<dbReference type="InterPro" id="IPR038729">
    <property type="entry name" value="Rad50/SbcC_AAA"/>
</dbReference>
<dbReference type="PANTHER" id="PTHR32114">
    <property type="entry name" value="ABC TRANSPORTER ABCH.3"/>
    <property type="match status" value="1"/>
</dbReference>
<feature type="domain" description="Rad50/SbcC-type AAA" evidence="5">
    <location>
        <begin position="5"/>
        <end position="206"/>
    </location>
</feature>
<evidence type="ECO:0000256" key="4">
    <source>
        <dbReference type="SAM" id="Coils"/>
    </source>
</evidence>
<evidence type="ECO:0000313" key="7">
    <source>
        <dbReference type="Proteomes" id="UP001519287"/>
    </source>
</evidence>
<accession>A0ABS4IUM1</accession>
<organism evidence="6 7">
    <name type="scientific">Paenibacillus eucommiae</name>
    <dbReference type="NCBI Taxonomy" id="1355755"/>
    <lineage>
        <taxon>Bacteria</taxon>
        <taxon>Bacillati</taxon>
        <taxon>Bacillota</taxon>
        <taxon>Bacilli</taxon>
        <taxon>Bacillales</taxon>
        <taxon>Paenibacillaceae</taxon>
        <taxon>Paenibacillus</taxon>
    </lineage>
</organism>
<dbReference type="Gene3D" id="3.40.50.300">
    <property type="entry name" value="P-loop containing nucleotide triphosphate hydrolases"/>
    <property type="match status" value="2"/>
</dbReference>
<protein>
    <recommendedName>
        <fullName evidence="3">Nuclease SbcCD subunit C</fullName>
    </recommendedName>
</protein>
<dbReference type="SUPFAM" id="SSF52540">
    <property type="entry name" value="P-loop containing nucleoside triphosphate hydrolases"/>
    <property type="match status" value="2"/>
</dbReference>
<dbReference type="Pfam" id="PF13476">
    <property type="entry name" value="AAA_23"/>
    <property type="match status" value="1"/>
</dbReference>
<evidence type="ECO:0000313" key="6">
    <source>
        <dbReference type="EMBL" id="MBP1990269.1"/>
    </source>
</evidence>
<comment type="caution">
    <text evidence="6">The sequence shown here is derived from an EMBL/GenBank/DDBJ whole genome shotgun (WGS) entry which is preliminary data.</text>
</comment>
<dbReference type="PANTHER" id="PTHR32114:SF2">
    <property type="entry name" value="ABC TRANSPORTER ABCH.3"/>
    <property type="match status" value="1"/>
</dbReference>
<dbReference type="Proteomes" id="UP001519287">
    <property type="component" value="Unassembled WGS sequence"/>
</dbReference>
<keyword evidence="6" id="KW-0540">Nuclease</keyword>
<evidence type="ECO:0000256" key="2">
    <source>
        <dbReference type="ARBA" id="ARBA00011322"/>
    </source>
</evidence>
<sequence length="1030" mass="117492">MRPLKLVMTAFGPFKDREEIDFAVLEDCRLFVISGSTGAGKTTIFDAICFALYGTASGEDRYDSRMLRSHFADEETHTLVELEFGIGRRIYRVVRQLGHRKGNNKTETGAKIELYERIDGQDVPIVERYTVKDVNDKLERIIGLTNSQFSQIVMLPQGEFRRLLTSETENKEEILRRIFRTELYQKVEGQFQQKTKDLKAALQSSQTELEVHVRQIPAVLPARENTSLVRTMEQDYQNVTQIVEGLSEEQAYYEERLAESLLRRTALQAELSGKQTSLHHAKSLNDQFRNLELKRVEKASMDSSLPEHEAREKRLELAEKAVRLEPYEEQWQQALKAEAQRRKEHEAKLSTAATVRREWEAAELRYREETGKEEQRRQADRELQRLQDLAPAVAALHAAEQEVAKLRQEEEQSAAKLASHERQLLGIREERARSSERVKALEQETAALPERKEALGKLREQAKLMKDTLEVQRLIEGYIEQESERQRTLSQMQSRHDKLEQLWIEGQSSLLAAHLHDGQPCPVCGSTSHLGKAEASDVLPTKEELQEVKQVLRLHEQEYSKAQAELAATRTGLADKQTALADFGVSLDGMREQYDGLVREGTRVKEEVERLEAQQKSLLQLKQTAAELELQLDKLTKEKESLSERYQDVRIGRHAKQSMLEKELERIPEELRTEGRLAARLKQQQQLAGQLQQAWKQVQEQYQLLQTRLAEETTSLGHLARQLEEAAAALQLADERFRQELAKAGFASSEVYAQTKLSEAGRSDLRERIEAFAKALAALSQQISSQEQELAGKESADLERLTAELAQAESELEHTSAAHQEFKSRLQDTERLKTNILSVNERLQDQEHKWQQVKDVYDALRGDNTLKLSFERYVLIEFLERILHAANERLRLLSGGQFVLQRSDRLEKHNRQSGLGLDVYDVYTGLNRDVKSMSGGEKFNASLCLALGMSDVIQAYQGGISIEMMFIDEGFGSLDEDALNKAIEALIDLQKSGRMIGVISHVQELKAAFPAILEVRKTKDGHSAANFLLK</sequence>
<keyword evidence="4" id="KW-0175">Coiled coil</keyword>
<proteinExistence type="inferred from homology"/>
<comment type="similarity">
    <text evidence="1">Belongs to the SMC family. SbcC subfamily.</text>
</comment>
<feature type="coiled-coil region" evidence="4">
    <location>
        <begin position="594"/>
        <end position="652"/>
    </location>
</feature>
<evidence type="ECO:0000259" key="5">
    <source>
        <dbReference type="Pfam" id="PF13476"/>
    </source>
</evidence>